<evidence type="ECO:0000259" key="7">
    <source>
        <dbReference type="SMART" id="SM00849"/>
    </source>
</evidence>
<dbReference type="PANTHER" id="PTHR30619">
    <property type="entry name" value="DNA INTERNALIZATION/COMPETENCE PROTEIN COMEC/REC2"/>
    <property type="match status" value="1"/>
</dbReference>
<dbReference type="RefSeq" id="WP_382360878.1">
    <property type="nucleotide sequence ID" value="NZ_JBHTGR010000057.1"/>
</dbReference>
<evidence type="ECO:0000256" key="1">
    <source>
        <dbReference type="ARBA" id="ARBA00004651"/>
    </source>
</evidence>
<dbReference type="InterPro" id="IPR035681">
    <property type="entry name" value="ComA-like_MBL"/>
</dbReference>
<accession>A0ABW2UZM8</accession>
<dbReference type="NCBIfam" id="TIGR00361">
    <property type="entry name" value="ComEC_Rec2"/>
    <property type="match status" value="1"/>
</dbReference>
<keyword evidence="2" id="KW-1003">Cell membrane</keyword>
<feature type="transmembrane region" description="Helical" evidence="6">
    <location>
        <begin position="353"/>
        <end position="376"/>
    </location>
</feature>
<dbReference type="InterPro" id="IPR001279">
    <property type="entry name" value="Metallo-B-lactamas"/>
</dbReference>
<comment type="subcellular location">
    <subcellularLocation>
        <location evidence="1">Cell membrane</location>
        <topology evidence="1">Multi-pass membrane protein</topology>
    </subcellularLocation>
</comment>
<gene>
    <name evidence="8" type="ORF">ACFQU8_12670</name>
</gene>
<feature type="transmembrane region" description="Helical" evidence="6">
    <location>
        <begin position="388"/>
        <end position="409"/>
    </location>
</feature>
<evidence type="ECO:0000256" key="3">
    <source>
        <dbReference type="ARBA" id="ARBA00022692"/>
    </source>
</evidence>
<evidence type="ECO:0000256" key="6">
    <source>
        <dbReference type="SAM" id="Phobius"/>
    </source>
</evidence>
<comment type="caution">
    <text evidence="8">The sequence shown here is derived from an EMBL/GenBank/DDBJ whole genome shotgun (WGS) entry which is preliminary data.</text>
</comment>
<dbReference type="NCBIfam" id="TIGR00360">
    <property type="entry name" value="ComEC_N-term"/>
    <property type="match status" value="1"/>
</dbReference>
<organism evidence="8 9">
    <name type="scientific">Lentibacillus kimchii</name>
    <dbReference type="NCBI Taxonomy" id="1542911"/>
    <lineage>
        <taxon>Bacteria</taxon>
        <taxon>Bacillati</taxon>
        <taxon>Bacillota</taxon>
        <taxon>Bacilli</taxon>
        <taxon>Bacillales</taxon>
        <taxon>Bacillaceae</taxon>
        <taxon>Lentibacillus</taxon>
    </lineage>
</organism>
<dbReference type="CDD" id="cd07731">
    <property type="entry name" value="ComA-like_MBL-fold"/>
    <property type="match status" value="1"/>
</dbReference>
<protein>
    <submittedName>
        <fullName evidence="8">DNA internalization-related competence protein ComEC/Rec2</fullName>
    </submittedName>
</protein>
<feature type="transmembrane region" description="Helical" evidence="6">
    <location>
        <begin position="442"/>
        <end position="465"/>
    </location>
</feature>
<dbReference type="InterPro" id="IPR036866">
    <property type="entry name" value="RibonucZ/Hydroxyglut_hydro"/>
</dbReference>
<dbReference type="SMART" id="SM00849">
    <property type="entry name" value="Lactamase_B"/>
    <property type="match status" value="1"/>
</dbReference>
<feature type="transmembrane region" description="Helical" evidence="6">
    <location>
        <begin position="302"/>
        <end position="320"/>
    </location>
</feature>
<feature type="transmembrane region" description="Helical" evidence="6">
    <location>
        <begin position="12"/>
        <end position="39"/>
    </location>
</feature>
<sequence>MKGFWHFPALGVTVAFLTVLFGQKWLLALFVIWLLYLVYYNRLGKLTLLISLAFAMSASIYIPQLEKPQSSSETYPMNESNFTGEITSPIETSDSRTAFELSDDRSDHTFLVVHFNDAKNIGKQLKSGATCTIRGDPEIPPSNKNPGQFDYQRYLLTQDIRYQVVLDSPQDISCTGASMMNTVYELRSDLIKYVDSKVSSDTASWLNALVFGDDSGLDEEMTERFQRWSLSHLMAISGLHVGIVVALIYFLLVRLNLLTKEKAHWIVIFFLPLYVFLAGGEPSVLRAAFMVVLFLLANKWKWTLSVTDVLSIVFLLLVLFDPYMLYYVGFQFSFCVTFGLLLSRSWLAQTTSSFFTVLNISFVSQMMILPLQIAYFHTFHPLSIPLNLIVVPYFTLFVIPFMFGILLVAPVSQWLVSYADQLFISIHDMFLSSVEWIDQTLYIPWVIGSFPLAGALVYYTLFVIFMKKVTLNQLWQAFKYGCFITALIMLLMLRPYFSPAGHFTMLNIGQGGAMVIELPYRQGVIVVDAGAELSFGDDAASDNEYKQIIRPYLYSRGITQVDAVFISHDHMDHMGSVKFMADELTVGSVIVSDYFVFSKQLAKALERNETEVIRASTDDVMTVGKQTFQVLAPHTDKNDKDQNSLVLYTQMGGEEWLFTGDIGKETERQLAGDYPGLNPSVLKVAHHGSNTSTDPGFIEQLEPAYGLISAGENNQYGHPTPSVIKTLDEAGVTILRTDQKGAIQFHFTGSKGTFSVFKP</sequence>
<feature type="transmembrane region" description="Helical" evidence="6">
    <location>
        <begin position="46"/>
        <end position="63"/>
    </location>
</feature>
<feature type="transmembrane region" description="Helical" evidence="6">
    <location>
        <begin position="327"/>
        <end position="347"/>
    </location>
</feature>
<feature type="domain" description="Metallo-beta-lactamase" evidence="7">
    <location>
        <begin position="510"/>
        <end position="712"/>
    </location>
</feature>
<dbReference type="InterPro" id="IPR004797">
    <property type="entry name" value="Competence_ComEC/Rec2"/>
</dbReference>
<dbReference type="PANTHER" id="PTHR30619:SF1">
    <property type="entry name" value="RECOMBINATION PROTEIN 2"/>
    <property type="match status" value="1"/>
</dbReference>
<feature type="transmembrane region" description="Helical" evidence="6">
    <location>
        <begin position="265"/>
        <end position="296"/>
    </location>
</feature>
<name>A0ABW2UZM8_9BACI</name>
<proteinExistence type="predicted"/>
<dbReference type="EMBL" id="JBHTGR010000057">
    <property type="protein sequence ID" value="MFC7748041.1"/>
    <property type="molecule type" value="Genomic_DNA"/>
</dbReference>
<feature type="transmembrane region" description="Helical" evidence="6">
    <location>
        <begin position="233"/>
        <end position="253"/>
    </location>
</feature>
<evidence type="ECO:0000256" key="5">
    <source>
        <dbReference type="ARBA" id="ARBA00023136"/>
    </source>
</evidence>
<dbReference type="InterPro" id="IPR052159">
    <property type="entry name" value="Competence_DNA_uptake"/>
</dbReference>
<evidence type="ECO:0000256" key="2">
    <source>
        <dbReference type="ARBA" id="ARBA00022475"/>
    </source>
</evidence>
<dbReference type="InterPro" id="IPR004477">
    <property type="entry name" value="ComEC_N"/>
</dbReference>
<evidence type="ECO:0000313" key="8">
    <source>
        <dbReference type="EMBL" id="MFC7748041.1"/>
    </source>
</evidence>
<dbReference type="Pfam" id="PF13567">
    <property type="entry name" value="DUF4131"/>
    <property type="match status" value="1"/>
</dbReference>
<keyword evidence="9" id="KW-1185">Reference proteome</keyword>
<dbReference type="SUPFAM" id="SSF56281">
    <property type="entry name" value="Metallo-hydrolase/oxidoreductase"/>
    <property type="match status" value="1"/>
</dbReference>
<keyword evidence="4 6" id="KW-1133">Transmembrane helix</keyword>
<dbReference type="Gene3D" id="3.60.15.10">
    <property type="entry name" value="Ribonuclease Z/Hydroxyacylglutathione hydrolase-like"/>
    <property type="match status" value="1"/>
</dbReference>
<reference evidence="9" key="1">
    <citation type="journal article" date="2019" name="Int. J. Syst. Evol. Microbiol.">
        <title>The Global Catalogue of Microorganisms (GCM) 10K type strain sequencing project: providing services to taxonomists for standard genome sequencing and annotation.</title>
        <authorList>
            <consortium name="The Broad Institute Genomics Platform"/>
            <consortium name="The Broad Institute Genome Sequencing Center for Infectious Disease"/>
            <person name="Wu L."/>
            <person name="Ma J."/>
        </authorList>
    </citation>
    <scope>NUCLEOTIDE SEQUENCE [LARGE SCALE GENOMIC DNA]</scope>
    <source>
        <strain evidence="9">JCM 30234</strain>
    </source>
</reference>
<dbReference type="Proteomes" id="UP001596620">
    <property type="component" value="Unassembled WGS sequence"/>
</dbReference>
<feature type="transmembrane region" description="Helical" evidence="6">
    <location>
        <begin position="477"/>
        <end position="497"/>
    </location>
</feature>
<dbReference type="InterPro" id="IPR025405">
    <property type="entry name" value="DUF4131"/>
</dbReference>
<keyword evidence="5 6" id="KW-0472">Membrane</keyword>
<dbReference type="Pfam" id="PF00753">
    <property type="entry name" value="Lactamase_B"/>
    <property type="match status" value="1"/>
</dbReference>
<keyword evidence="3 6" id="KW-0812">Transmembrane</keyword>
<evidence type="ECO:0000256" key="4">
    <source>
        <dbReference type="ARBA" id="ARBA00022989"/>
    </source>
</evidence>
<evidence type="ECO:0000313" key="9">
    <source>
        <dbReference type="Proteomes" id="UP001596620"/>
    </source>
</evidence>
<dbReference type="Pfam" id="PF03772">
    <property type="entry name" value="Competence"/>
    <property type="match status" value="1"/>
</dbReference>